<keyword evidence="2" id="KW-0326">Glycosidase</keyword>
<dbReference type="Pfam" id="PF01156">
    <property type="entry name" value="IU_nuc_hydro"/>
    <property type="match status" value="1"/>
</dbReference>
<dbReference type="InterPro" id="IPR001910">
    <property type="entry name" value="Inosine/uridine_hydrolase_dom"/>
</dbReference>
<feature type="domain" description="Inosine/uridine-preferring nucleoside hydrolase" evidence="3">
    <location>
        <begin position="6"/>
        <end position="301"/>
    </location>
</feature>
<dbReference type="InterPro" id="IPR036452">
    <property type="entry name" value="Ribo_hydro-like"/>
</dbReference>
<dbReference type="Proteomes" id="UP000347383">
    <property type="component" value="Chromosome"/>
</dbReference>
<dbReference type="AlphaFoldDB" id="A0A9X7X881"/>
<keyword evidence="1 4" id="KW-0378">Hydrolase</keyword>
<dbReference type="RefSeq" id="WP_154412518.1">
    <property type="nucleotide sequence ID" value="NZ_CP033165.1"/>
</dbReference>
<dbReference type="GO" id="GO:0005829">
    <property type="term" value="C:cytosol"/>
    <property type="evidence" value="ECO:0007669"/>
    <property type="project" value="TreeGrafter"/>
</dbReference>
<evidence type="ECO:0000259" key="3">
    <source>
        <dbReference type="Pfam" id="PF01156"/>
    </source>
</evidence>
<dbReference type="InterPro" id="IPR023186">
    <property type="entry name" value="IUNH"/>
</dbReference>
<dbReference type="EMBL" id="CP033165">
    <property type="protein sequence ID" value="QGH01291.1"/>
    <property type="molecule type" value="Genomic_DNA"/>
</dbReference>
<protein>
    <submittedName>
        <fullName evidence="4">Nucleoside hydrolase</fullName>
    </submittedName>
</protein>
<evidence type="ECO:0000256" key="2">
    <source>
        <dbReference type="ARBA" id="ARBA00023295"/>
    </source>
</evidence>
<sequence length="326" mass="36115">MTKQPIIIDCDPGIDDSLALLYALKHPKLEVIAITLVQGNVPVPIGLQNTILLLERVNRLDIPIYLGRGIPLERDYVSAQDTHGIDGLGDSLLQPSVIKEAEALPAADFLAQHFAKPSETAIIALGPLTNVAEALAQNPNMGKHCHRFVSMGGAFKAHGNCSPVAEYNYWCDPHAASLTFQQLGRKLEMVGLDVTRQIVLTPNHLAYMARLNPEETAFIESITRFYFDFHWEYEHLIGCVINDPLAVVYFLAPTICQGFDSYTDVATEGIALGQTVVDQYDFYHKKANSHILTTVNSKAFWSEFIATILEVPLHQVVQDLDHLQLG</sequence>
<evidence type="ECO:0000313" key="4">
    <source>
        <dbReference type="EMBL" id="QGH01291.1"/>
    </source>
</evidence>
<reference evidence="4 5" key="1">
    <citation type="submission" date="2018-10" db="EMBL/GenBank/DDBJ databases">
        <title>Comparative Genomics Analysis of the Streptococcus dysgalactiae subspecies dysgalactiae.</title>
        <authorList>
            <person name="Koh T.H."/>
            <person name="Abdul Rahman N."/>
            <person name="Sessions O.M."/>
        </authorList>
    </citation>
    <scope>NUCLEOTIDE SEQUENCE [LARGE SCALE GENOMIC DNA]</scope>
    <source>
        <strain evidence="4 5">DB60705-15</strain>
    </source>
</reference>
<dbReference type="GO" id="GO:0008477">
    <property type="term" value="F:purine nucleosidase activity"/>
    <property type="evidence" value="ECO:0007669"/>
    <property type="project" value="TreeGrafter"/>
</dbReference>
<accession>A0A9X7X881</accession>
<proteinExistence type="predicted"/>
<dbReference type="Gene3D" id="3.90.245.10">
    <property type="entry name" value="Ribonucleoside hydrolase-like"/>
    <property type="match status" value="1"/>
</dbReference>
<dbReference type="GO" id="GO:0006152">
    <property type="term" value="P:purine nucleoside catabolic process"/>
    <property type="evidence" value="ECO:0007669"/>
    <property type="project" value="TreeGrafter"/>
</dbReference>
<dbReference type="SUPFAM" id="SSF53590">
    <property type="entry name" value="Nucleoside hydrolase"/>
    <property type="match status" value="1"/>
</dbReference>
<dbReference type="PANTHER" id="PTHR12304">
    <property type="entry name" value="INOSINE-URIDINE PREFERRING NUCLEOSIDE HYDROLASE"/>
    <property type="match status" value="1"/>
</dbReference>
<dbReference type="CDD" id="cd02653">
    <property type="entry name" value="nuc_hydro_3"/>
    <property type="match status" value="1"/>
</dbReference>
<dbReference type="PANTHER" id="PTHR12304:SF4">
    <property type="entry name" value="URIDINE NUCLEOSIDASE"/>
    <property type="match status" value="1"/>
</dbReference>
<gene>
    <name evidence="4" type="ORF">EA457_01310</name>
</gene>
<name>A0A9X7X881_STRDY</name>
<organism evidence="4 5">
    <name type="scientific">Streptococcus dysgalactiae subsp. dysgalactiae</name>
    <dbReference type="NCBI Taxonomy" id="99822"/>
    <lineage>
        <taxon>Bacteria</taxon>
        <taxon>Bacillati</taxon>
        <taxon>Bacillota</taxon>
        <taxon>Bacilli</taxon>
        <taxon>Lactobacillales</taxon>
        <taxon>Streptococcaceae</taxon>
        <taxon>Streptococcus</taxon>
    </lineage>
</organism>
<evidence type="ECO:0000313" key="5">
    <source>
        <dbReference type="Proteomes" id="UP000347383"/>
    </source>
</evidence>
<evidence type="ECO:0000256" key="1">
    <source>
        <dbReference type="ARBA" id="ARBA00022801"/>
    </source>
</evidence>